<keyword evidence="2" id="KW-1185">Reference proteome</keyword>
<reference evidence="1 2" key="1">
    <citation type="submission" date="2021-06" db="EMBL/GenBank/DDBJ databases">
        <title>Caerostris darwini draft genome.</title>
        <authorList>
            <person name="Kono N."/>
            <person name="Arakawa K."/>
        </authorList>
    </citation>
    <scope>NUCLEOTIDE SEQUENCE [LARGE SCALE GENOMIC DNA]</scope>
</reference>
<sequence length="130" mass="14759">MKDGSPLYREGEDVEWMDGSARSMDLNHIGNVYDILRWNYKPIKIKMKKDFLMKLLSLVSNLFSDIEAPKVQPFAQVSGKLGSRSKGICEIRRELCCAETGMSLGLLKYLLLCKPADTMCLLRTLENLVL</sequence>
<comment type="caution">
    <text evidence="1">The sequence shown here is derived from an EMBL/GenBank/DDBJ whole genome shotgun (WGS) entry which is preliminary data.</text>
</comment>
<evidence type="ECO:0000313" key="2">
    <source>
        <dbReference type="Proteomes" id="UP001054837"/>
    </source>
</evidence>
<dbReference type="AlphaFoldDB" id="A0AAV4Q258"/>
<organism evidence="1 2">
    <name type="scientific">Caerostris darwini</name>
    <dbReference type="NCBI Taxonomy" id="1538125"/>
    <lineage>
        <taxon>Eukaryota</taxon>
        <taxon>Metazoa</taxon>
        <taxon>Ecdysozoa</taxon>
        <taxon>Arthropoda</taxon>
        <taxon>Chelicerata</taxon>
        <taxon>Arachnida</taxon>
        <taxon>Araneae</taxon>
        <taxon>Araneomorphae</taxon>
        <taxon>Entelegynae</taxon>
        <taxon>Araneoidea</taxon>
        <taxon>Araneidae</taxon>
        <taxon>Caerostris</taxon>
    </lineage>
</organism>
<gene>
    <name evidence="1" type="ORF">CDAR_610761</name>
</gene>
<protein>
    <submittedName>
        <fullName evidence="1">Uncharacterized protein</fullName>
    </submittedName>
</protein>
<proteinExistence type="predicted"/>
<dbReference type="Proteomes" id="UP001054837">
    <property type="component" value="Unassembled WGS sequence"/>
</dbReference>
<dbReference type="EMBL" id="BPLQ01003816">
    <property type="protein sequence ID" value="GIY03510.1"/>
    <property type="molecule type" value="Genomic_DNA"/>
</dbReference>
<name>A0AAV4Q258_9ARAC</name>
<accession>A0AAV4Q258</accession>
<evidence type="ECO:0000313" key="1">
    <source>
        <dbReference type="EMBL" id="GIY03510.1"/>
    </source>
</evidence>